<reference evidence="3" key="1">
    <citation type="journal article" date="2019" name="Int. J. Syst. Evol. Microbiol.">
        <title>The Global Catalogue of Microorganisms (GCM) 10K type strain sequencing project: providing services to taxonomists for standard genome sequencing and annotation.</title>
        <authorList>
            <consortium name="The Broad Institute Genomics Platform"/>
            <consortium name="The Broad Institute Genome Sequencing Center for Infectious Disease"/>
            <person name="Wu L."/>
            <person name="Ma J."/>
        </authorList>
    </citation>
    <scope>NUCLEOTIDE SEQUENCE [LARGE SCALE GENOMIC DNA]</scope>
    <source>
        <strain evidence="3">JCM 31486</strain>
    </source>
</reference>
<comment type="caution">
    <text evidence="2">The sequence shown here is derived from an EMBL/GenBank/DDBJ whole genome shotgun (WGS) entry which is preliminary data.</text>
</comment>
<keyword evidence="3" id="KW-1185">Reference proteome</keyword>
<sequence length="57" mass="6235">MTEFGMDEPVEDALEQRATVDPDEPAVTHLEPVGDREASDADVVEQQLEVPAEDDPV</sequence>
<gene>
    <name evidence="2" type="ORF">ACFQ1S_03770</name>
</gene>
<name>A0ABW3M269_9PSEU</name>
<organism evidence="2 3">
    <name type="scientific">Kibdelosporangium lantanae</name>
    <dbReference type="NCBI Taxonomy" id="1497396"/>
    <lineage>
        <taxon>Bacteria</taxon>
        <taxon>Bacillati</taxon>
        <taxon>Actinomycetota</taxon>
        <taxon>Actinomycetes</taxon>
        <taxon>Pseudonocardiales</taxon>
        <taxon>Pseudonocardiaceae</taxon>
        <taxon>Kibdelosporangium</taxon>
    </lineage>
</organism>
<proteinExistence type="predicted"/>
<accession>A0ABW3M269</accession>
<evidence type="ECO:0000313" key="3">
    <source>
        <dbReference type="Proteomes" id="UP001597045"/>
    </source>
</evidence>
<feature type="region of interest" description="Disordered" evidence="1">
    <location>
        <begin position="1"/>
        <end position="42"/>
    </location>
</feature>
<evidence type="ECO:0008006" key="4">
    <source>
        <dbReference type="Google" id="ProtNLM"/>
    </source>
</evidence>
<evidence type="ECO:0000313" key="2">
    <source>
        <dbReference type="EMBL" id="MFD1044775.1"/>
    </source>
</evidence>
<evidence type="ECO:0000256" key="1">
    <source>
        <dbReference type="SAM" id="MobiDB-lite"/>
    </source>
</evidence>
<feature type="compositionally biased region" description="Acidic residues" evidence="1">
    <location>
        <begin position="1"/>
        <end position="13"/>
    </location>
</feature>
<dbReference type="EMBL" id="JBHTIS010000122">
    <property type="protein sequence ID" value="MFD1044775.1"/>
    <property type="molecule type" value="Genomic_DNA"/>
</dbReference>
<protein>
    <recommendedName>
        <fullName evidence="4">DUF5709 domain-containing protein</fullName>
    </recommendedName>
</protein>
<dbReference type="Proteomes" id="UP001597045">
    <property type="component" value="Unassembled WGS sequence"/>
</dbReference>